<evidence type="ECO:0000259" key="1">
    <source>
        <dbReference type="Pfam" id="PF08885"/>
    </source>
</evidence>
<organism evidence="2 3">
    <name type="scientific">Paracoccus aminophilus JCM 7686</name>
    <dbReference type="NCBI Taxonomy" id="1367847"/>
    <lineage>
        <taxon>Bacteria</taxon>
        <taxon>Pseudomonadati</taxon>
        <taxon>Pseudomonadota</taxon>
        <taxon>Alphaproteobacteria</taxon>
        <taxon>Rhodobacterales</taxon>
        <taxon>Paracoccaceae</taxon>
        <taxon>Paracoccus</taxon>
    </lineage>
</organism>
<dbReference type="Pfam" id="PF08885">
    <property type="entry name" value="GSCFA"/>
    <property type="match status" value="1"/>
</dbReference>
<dbReference type="KEGG" id="pami:JCM7686_1426"/>
<dbReference type="AlphaFoldDB" id="S5XTM4"/>
<evidence type="ECO:0000313" key="2">
    <source>
        <dbReference type="EMBL" id="AGT08527.1"/>
    </source>
</evidence>
<dbReference type="InterPro" id="IPR014982">
    <property type="entry name" value="GSCFA"/>
</dbReference>
<dbReference type="HOGENOM" id="CLU_049172_1_0_5"/>
<evidence type="ECO:0000313" key="3">
    <source>
        <dbReference type="Proteomes" id="UP000015480"/>
    </source>
</evidence>
<feature type="domain" description="GSCFA" evidence="1">
    <location>
        <begin position="51"/>
        <end position="309"/>
    </location>
</feature>
<name>S5XTM4_PARAH</name>
<sequence length="317" mass="35818">MTVRIPQSQAFRCTRENGASKWPERGSEVRRGDIILPKLRPSFKIKPDQPVFTIGSCFARNIESALKNRGYSVPAFEYRLPKEELYGVTQQQSGFLNKYTPQSMLQEIAFAFGDTDGSEYLIEVQGGWIDGQCHSNKPVSLERALARRQEVRDLYRTAIKDAGLVIITFGLIEAWWDRANQNYLNATPYPSMISAHQERFDFEILDPIDAINCATKTVELIREHGGADTNIMVTVSPIPLQRTFAPDDVLTANCYSKSVLRVAAEAVVNKFDRADYYPSYESISVSDPDATWEDDMVHVKLGAVKENVERMIDIYSA</sequence>
<protein>
    <recommendedName>
        <fullName evidence="1">GSCFA domain-containing protein</fullName>
    </recommendedName>
</protein>
<dbReference type="OrthoDB" id="369216at2"/>
<keyword evidence="3" id="KW-1185">Reference proteome</keyword>
<proteinExistence type="predicted"/>
<accession>S5XTM4</accession>
<dbReference type="PATRIC" id="fig|1367847.3.peg.1398"/>
<reference evidence="2 3" key="1">
    <citation type="journal article" date="2014" name="BMC Genomics">
        <title>Architecture and functions of a multipartite genome of the methylotrophic bacterium Paracoccus aminophilus JCM 7686, containing primary and secondary chromids.</title>
        <authorList>
            <person name="Dziewit L."/>
            <person name="Czarnecki J."/>
            <person name="Wibberg D."/>
            <person name="Radlinska M."/>
            <person name="Mrozek P."/>
            <person name="Szymczak M."/>
            <person name="Schluter A."/>
            <person name="Puhler A."/>
            <person name="Bartosik D."/>
        </authorList>
    </citation>
    <scope>NUCLEOTIDE SEQUENCE [LARGE SCALE GENOMIC DNA]</scope>
    <source>
        <strain evidence="2">JCM 7686</strain>
    </source>
</reference>
<dbReference type="EMBL" id="CP006650">
    <property type="protein sequence ID" value="AGT08527.1"/>
    <property type="molecule type" value="Genomic_DNA"/>
</dbReference>
<dbReference type="Proteomes" id="UP000015480">
    <property type="component" value="Chromosome"/>
</dbReference>
<dbReference type="eggNOG" id="COG0457">
    <property type="taxonomic scope" value="Bacteria"/>
</dbReference>
<dbReference type="RefSeq" id="WP_020950165.1">
    <property type="nucleotide sequence ID" value="NC_022041.1"/>
</dbReference>
<dbReference type="STRING" id="1367847.JCM7686_1426"/>
<gene>
    <name evidence="2" type="ORF">JCM7686_1426</name>
</gene>